<evidence type="ECO:0000256" key="1">
    <source>
        <dbReference type="SAM" id="Phobius"/>
    </source>
</evidence>
<sequence length="129" mass="14278">MFGLSGCKSTLLYTAAFLNLAIIPKHCIVGATKVKSAVDAIPDVPEHYFAKSVIRATWDLTAAHAATFCLLNYKWAKYGTPTTIEDKLMLAVNIVGYLYTGYHYFNVPMYLALMPLWVSPAAAAIAWWL</sequence>
<organism evidence="2 3">
    <name type="scientific">Fusarium oxysporum NRRL 32931</name>
    <dbReference type="NCBI Taxonomy" id="660029"/>
    <lineage>
        <taxon>Eukaryota</taxon>
        <taxon>Fungi</taxon>
        <taxon>Dikarya</taxon>
        <taxon>Ascomycota</taxon>
        <taxon>Pezizomycotina</taxon>
        <taxon>Sordariomycetes</taxon>
        <taxon>Hypocreomycetidae</taxon>
        <taxon>Hypocreales</taxon>
        <taxon>Nectriaceae</taxon>
        <taxon>Fusarium</taxon>
        <taxon>Fusarium oxysporum species complex</taxon>
    </lineage>
</organism>
<protein>
    <submittedName>
        <fullName evidence="2">Uncharacterized protein</fullName>
    </submittedName>
</protein>
<gene>
    <name evidence="2" type="ORF">FOYG_16954</name>
</gene>
<reference evidence="2 3" key="1">
    <citation type="submission" date="2011-06" db="EMBL/GenBank/DDBJ databases">
        <title>The Genome Sequence of Fusarium oxysporum FOSC 3-a.</title>
        <authorList>
            <consortium name="The Broad Institute Genome Sequencing Platform"/>
            <person name="Ma L.-J."/>
            <person name="Gale L.R."/>
            <person name="Schwartz D.C."/>
            <person name="Zhou S."/>
            <person name="Corby-Kistler H."/>
            <person name="Young S.K."/>
            <person name="Zeng Q."/>
            <person name="Gargeya S."/>
            <person name="Fitzgerald M."/>
            <person name="Haas B."/>
            <person name="Abouelleil A."/>
            <person name="Alvarado L."/>
            <person name="Arachchi H.M."/>
            <person name="Berlin A."/>
            <person name="Brown A."/>
            <person name="Chapman S.B."/>
            <person name="Chen Z."/>
            <person name="Dunbar C."/>
            <person name="Freedman E."/>
            <person name="Gearin G."/>
            <person name="Gellesch M."/>
            <person name="Goldberg J."/>
            <person name="Griggs A."/>
            <person name="Gujja S."/>
            <person name="Heiman D."/>
            <person name="Howarth C."/>
            <person name="Larson L."/>
            <person name="Lui A."/>
            <person name="MacDonald P.J.P."/>
            <person name="Mehta T."/>
            <person name="Montmayeur A."/>
            <person name="Murphy C."/>
            <person name="Neiman D."/>
            <person name="Pearson M."/>
            <person name="Priest M."/>
            <person name="Roberts A."/>
            <person name="Saif S."/>
            <person name="Shea T."/>
            <person name="Shenoy N."/>
            <person name="Sisk P."/>
            <person name="Stolte C."/>
            <person name="Sykes S."/>
            <person name="Wortman J."/>
            <person name="Nusbaum C."/>
            <person name="Birren B."/>
        </authorList>
    </citation>
    <scope>NUCLEOTIDE SEQUENCE [LARGE SCALE GENOMIC DNA]</scope>
    <source>
        <strain evidence="3">FOSC 3-a</strain>
    </source>
</reference>
<proteinExistence type="predicted"/>
<keyword evidence="1" id="KW-0812">Transmembrane</keyword>
<evidence type="ECO:0000313" key="3">
    <source>
        <dbReference type="Proteomes" id="UP000030753"/>
    </source>
</evidence>
<dbReference type="EMBL" id="JH717853">
    <property type="protein sequence ID" value="EWY79889.1"/>
    <property type="molecule type" value="Genomic_DNA"/>
</dbReference>
<dbReference type="Proteomes" id="UP000030753">
    <property type="component" value="Unassembled WGS sequence"/>
</dbReference>
<evidence type="ECO:0000313" key="2">
    <source>
        <dbReference type="EMBL" id="EWY79889.1"/>
    </source>
</evidence>
<dbReference type="HOGENOM" id="CLU_129944_0_0_1"/>
<feature type="transmembrane region" description="Helical" evidence="1">
    <location>
        <begin position="111"/>
        <end position="128"/>
    </location>
</feature>
<keyword evidence="1" id="KW-0472">Membrane</keyword>
<dbReference type="AlphaFoldDB" id="W9HFV8"/>
<name>W9HFV8_FUSOX</name>
<accession>W9HFV8</accession>
<keyword evidence="1" id="KW-1133">Transmembrane helix</keyword>